<evidence type="ECO:0000256" key="1">
    <source>
        <dbReference type="PROSITE-ProRule" id="PRU00339"/>
    </source>
</evidence>
<organism evidence="2 3">
    <name type="scientific">Ancylomarina salipaludis</name>
    <dbReference type="NCBI Taxonomy" id="2501299"/>
    <lineage>
        <taxon>Bacteria</taxon>
        <taxon>Pseudomonadati</taxon>
        <taxon>Bacteroidota</taxon>
        <taxon>Bacteroidia</taxon>
        <taxon>Marinilabiliales</taxon>
        <taxon>Marinifilaceae</taxon>
        <taxon>Ancylomarina</taxon>
    </lineage>
</organism>
<dbReference type="RefSeq" id="WP_129255027.1">
    <property type="nucleotide sequence ID" value="NZ_SAXA01000011.1"/>
</dbReference>
<feature type="repeat" description="TPR" evidence="1">
    <location>
        <begin position="77"/>
        <end position="110"/>
    </location>
</feature>
<dbReference type="PROSITE" id="PS50005">
    <property type="entry name" value="TPR"/>
    <property type="match status" value="1"/>
</dbReference>
<keyword evidence="1" id="KW-0802">TPR repeat</keyword>
<dbReference type="SUPFAM" id="SSF82171">
    <property type="entry name" value="DPP6 N-terminal domain-like"/>
    <property type="match status" value="1"/>
</dbReference>
<name>A0A4V1MZY6_9BACT</name>
<evidence type="ECO:0000313" key="3">
    <source>
        <dbReference type="Proteomes" id="UP000289703"/>
    </source>
</evidence>
<dbReference type="InterPro" id="IPR011042">
    <property type="entry name" value="6-blade_b-propeller_TolB-like"/>
</dbReference>
<dbReference type="Gene3D" id="1.25.40.10">
    <property type="entry name" value="Tetratricopeptide repeat domain"/>
    <property type="match status" value="1"/>
</dbReference>
<dbReference type="Gene3D" id="2.120.10.30">
    <property type="entry name" value="TolB, C-terminal domain"/>
    <property type="match status" value="1"/>
</dbReference>
<dbReference type="EMBL" id="SAXA01000011">
    <property type="protein sequence ID" value="RXQ91574.1"/>
    <property type="molecule type" value="Genomic_DNA"/>
</dbReference>
<reference evidence="2 3" key="1">
    <citation type="submission" date="2019-01" db="EMBL/GenBank/DDBJ databases">
        <title>Ancylomarina salipaludis sp. nov., isolated from a salt marsh.</title>
        <authorList>
            <person name="Yoon J.-H."/>
        </authorList>
    </citation>
    <scope>NUCLEOTIDE SEQUENCE [LARGE SCALE GENOMIC DNA]</scope>
    <source>
        <strain evidence="2 3">SHSM-M15</strain>
    </source>
</reference>
<gene>
    <name evidence="2" type="ORF">EO244_12585</name>
</gene>
<comment type="caution">
    <text evidence="2">The sequence shown here is derived from an EMBL/GenBank/DDBJ whole genome shotgun (WGS) entry which is preliminary data.</text>
</comment>
<dbReference type="Proteomes" id="UP000289703">
    <property type="component" value="Unassembled WGS sequence"/>
</dbReference>
<dbReference type="InterPro" id="IPR011659">
    <property type="entry name" value="WD40"/>
</dbReference>
<protein>
    <submittedName>
        <fullName evidence="2">SPOR domain-containing protein</fullName>
    </submittedName>
</protein>
<accession>A0A4V1MZY6</accession>
<dbReference type="Pfam" id="PF07676">
    <property type="entry name" value="PD40"/>
    <property type="match status" value="2"/>
</dbReference>
<dbReference type="InterPro" id="IPR011990">
    <property type="entry name" value="TPR-like_helical_dom_sf"/>
</dbReference>
<sequence>MPLFRILLFLLFFLSINLYGQDFIRVDHDEFVGNNIEGKKFLRNISKAKKLFNKGESSSLECLSLLLECNEFNNSNPELNYNIGLCYLMYGKKDLAKPYFEKTKVLKPNLNTDLYLFLGQACQYAQDFTNAILNYKVYVEILQHEGVKRNRVKLKTVSRYIDECKNGQVLAQQPLSFNVEEMPSPINSDANDILAIKDGVKLFFNSDRTIVGDKKKDVKSSFLRGFSVALINGEWSNFSVLNDEKKSNDLPLLVAKIDDNQYLFYDKDKGFGDLIFMQKDEKFWTKEMDAFFVNEKKSNESSASMTADGNELVFVSDRDGGQNDIFYCRKDDDGKWSKPVKLGEQINSEFDESDVFLSENGSVIYFSSKGRNTIGGYDIFRSEKDENGNWMEAKNMGMPINSPYDDRHFFPYDGGSFLFDSNRGENGKFDIYSKKLVVDKVIEEEVAEPIDSIEPIGAILPVDRVEILPEVIPVPIPIIEKVTPILISYKIQIAASKIAMKDAELRKLYQGKETIESSYDGEWYRYTIGNFERIEDAIYLKDRSRVDKAFIVSFENDIRRKIISNYSLYKRS</sequence>
<evidence type="ECO:0000313" key="2">
    <source>
        <dbReference type="EMBL" id="RXQ91574.1"/>
    </source>
</evidence>
<dbReference type="InterPro" id="IPR019734">
    <property type="entry name" value="TPR_rpt"/>
</dbReference>
<dbReference type="OrthoDB" id="1110381at2"/>
<dbReference type="AlphaFoldDB" id="A0A4V1MZY6"/>
<keyword evidence="3" id="KW-1185">Reference proteome</keyword>
<dbReference type="SUPFAM" id="SSF48452">
    <property type="entry name" value="TPR-like"/>
    <property type="match status" value="1"/>
</dbReference>
<proteinExistence type="predicted"/>